<sequence length="235" mass="27609">MIVTYLGHSGFLVELKNTYLLFDYFTGKLPELSKEKELVVFASHAHHDHYNKKIWALWEQYPKVRYVLSEDISYRDDMPGDAFVTEAALDSQYEITLSDDSVIQVETLISTDEGAAFWIEAEERKIYHAGDLNLWLWPDESDTYNQEMRRRFLGEIEKLKGRQPDAAFLPLDPRQGQYAFDGMDAYLKAFQPKTVFPMHFWKDYSIIDSYLEERRDCAYISAVRRICKKGQQFVV</sequence>
<dbReference type="EMBL" id="JAOQJQ010000005">
    <property type="protein sequence ID" value="MCU6763064.1"/>
    <property type="molecule type" value="Genomic_DNA"/>
</dbReference>
<dbReference type="Proteomes" id="UP001652442">
    <property type="component" value="Unassembled WGS sequence"/>
</dbReference>
<dbReference type="InterPro" id="IPR036866">
    <property type="entry name" value="RibonucZ/Hydroxyglut_hydro"/>
</dbReference>
<dbReference type="RefSeq" id="WP_158425719.1">
    <property type="nucleotide sequence ID" value="NZ_JAOQJQ010000005.1"/>
</dbReference>
<organism evidence="1 2">
    <name type="scientific">Brotonthovivens ammoniilytica</name>
    <dbReference type="NCBI Taxonomy" id="2981725"/>
    <lineage>
        <taxon>Bacteria</taxon>
        <taxon>Bacillati</taxon>
        <taxon>Bacillota</taxon>
        <taxon>Clostridia</taxon>
        <taxon>Lachnospirales</taxon>
        <taxon>Lachnospiraceae</taxon>
        <taxon>Brotonthovivens</taxon>
    </lineage>
</organism>
<evidence type="ECO:0000313" key="2">
    <source>
        <dbReference type="Proteomes" id="UP001652442"/>
    </source>
</evidence>
<keyword evidence="2" id="KW-1185">Reference proteome</keyword>
<comment type="caution">
    <text evidence="1">The sequence shown here is derived from an EMBL/GenBank/DDBJ whole genome shotgun (WGS) entry which is preliminary data.</text>
</comment>
<accession>A0ABT2TNM4</accession>
<evidence type="ECO:0000313" key="1">
    <source>
        <dbReference type="EMBL" id="MCU6763064.1"/>
    </source>
</evidence>
<reference evidence="1 2" key="1">
    <citation type="journal article" date="2021" name="ISME Commun">
        <title>Automated analysis of genomic sequences facilitates high-throughput and comprehensive description of bacteria.</title>
        <authorList>
            <person name="Hitch T.C.A."/>
        </authorList>
    </citation>
    <scope>NUCLEOTIDE SEQUENCE [LARGE SCALE GENOMIC DNA]</scope>
    <source>
        <strain evidence="1 2">Sanger_109</strain>
    </source>
</reference>
<dbReference type="Pfam" id="PF13483">
    <property type="entry name" value="Lactamase_B_3"/>
    <property type="match status" value="1"/>
</dbReference>
<protein>
    <submittedName>
        <fullName evidence="1">MBL fold metallo-hydrolase</fullName>
    </submittedName>
</protein>
<dbReference type="Gene3D" id="3.60.15.10">
    <property type="entry name" value="Ribonuclease Z/Hydroxyacylglutathione hydrolase-like"/>
    <property type="match status" value="1"/>
</dbReference>
<proteinExistence type="predicted"/>
<dbReference type="PANTHER" id="PTHR42967">
    <property type="entry name" value="METAL DEPENDENT HYDROLASE"/>
    <property type="match status" value="1"/>
</dbReference>
<dbReference type="PANTHER" id="PTHR42967:SF1">
    <property type="entry name" value="MBL FOLD METALLO-HYDROLASE"/>
    <property type="match status" value="1"/>
</dbReference>
<dbReference type="SUPFAM" id="SSF56281">
    <property type="entry name" value="Metallo-hydrolase/oxidoreductase"/>
    <property type="match status" value="1"/>
</dbReference>
<gene>
    <name evidence="1" type="ORF">OCV88_12125</name>
</gene>
<name>A0ABT2TNM4_9FIRM</name>